<evidence type="ECO:0000313" key="2">
    <source>
        <dbReference type="EMBL" id="MBW72343.1"/>
    </source>
</evidence>
<dbReference type="EMBL" id="GGFL01008165">
    <property type="protein sequence ID" value="MBW72343.1"/>
    <property type="molecule type" value="Transcribed_RNA"/>
</dbReference>
<accession>A0A2M4D455</accession>
<evidence type="ECO:0000256" key="1">
    <source>
        <dbReference type="SAM" id="SignalP"/>
    </source>
</evidence>
<dbReference type="AlphaFoldDB" id="A0A2M4D455"/>
<feature type="chain" id="PRO_5014882634" evidence="1">
    <location>
        <begin position="17"/>
        <end position="105"/>
    </location>
</feature>
<sequence>MPRSLWLCSAFSTASGMLPIPICSVAPSSTRFSAISLPIFVSTSDIACPPCSGSGISTLTAKSKCDSWMILSPNVRGICLLTWAMITFEFSRAARTQSTLVPSVQ</sequence>
<feature type="signal peptide" evidence="1">
    <location>
        <begin position="1"/>
        <end position="16"/>
    </location>
</feature>
<proteinExistence type="predicted"/>
<protein>
    <submittedName>
        <fullName evidence="2">Putative secreted protein</fullName>
    </submittedName>
</protein>
<name>A0A2M4D455_ANODA</name>
<organism evidence="2">
    <name type="scientific">Anopheles darlingi</name>
    <name type="common">Mosquito</name>
    <dbReference type="NCBI Taxonomy" id="43151"/>
    <lineage>
        <taxon>Eukaryota</taxon>
        <taxon>Metazoa</taxon>
        <taxon>Ecdysozoa</taxon>
        <taxon>Arthropoda</taxon>
        <taxon>Hexapoda</taxon>
        <taxon>Insecta</taxon>
        <taxon>Pterygota</taxon>
        <taxon>Neoptera</taxon>
        <taxon>Endopterygota</taxon>
        <taxon>Diptera</taxon>
        <taxon>Nematocera</taxon>
        <taxon>Culicoidea</taxon>
        <taxon>Culicidae</taxon>
        <taxon>Anophelinae</taxon>
        <taxon>Anopheles</taxon>
    </lineage>
</organism>
<keyword evidence="1" id="KW-0732">Signal</keyword>
<reference evidence="2" key="1">
    <citation type="submission" date="2018-01" db="EMBL/GenBank/DDBJ databases">
        <title>An insight into the sialome of Amazonian anophelines.</title>
        <authorList>
            <person name="Ribeiro J.M."/>
            <person name="Scarpassa V."/>
            <person name="Calvo E."/>
        </authorList>
    </citation>
    <scope>NUCLEOTIDE SEQUENCE</scope>
</reference>